<evidence type="ECO:0000256" key="11">
    <source>
        <dbReference type="RuleBase" id="RU004136"/>
    </source>
</evidence>
<proteinExistence type="inferred from homology"/>
<dbReference type="InterPro" id="IPR036615">
    <property type="entry name" value="Mur_ligase_C_dom_sf"/>
</dbReference>
<keyword evidence="1 10" id="KW-0963">Cytoplasm</keyword>
<evidence type="ECO:0000256" key="6">
    <source>
        <dbReference type="ARBA" id="ARBA00022960"/>
    </source>
</evidence>
<dbReference type="Gene3D" id="3.40.1390.10">
    <property type="entry name" value="MurE/MurF, N-terminal domain"/>
    <property type="match status" value="1"/>
</dbReference>
<evidence type="ECO:0000256" key="1">
    <source>
        <dbReference type="ARBA" id="ARBA00022490"/>
    </source>
</evidence>
<dbReference type="AlphaFoldDB" id="A0AAW6U2B3"/>
<keyword evidence="4 10" id="KW-0547">Nucleotide-binding</keyword>
<dbReference type="RefSeq" id="WP_349246126.1">
    <property type="nucleotide sequence ID" value="NZ_JASCXX010000023.1"/>
</dbReference>
<evidence type="ECO:0000313" key="15">
    <source>
        <dbReference type="EMBL" id="MDI6450717.1"/>
    </source>
</evidence>
<keyword evidence="5 10" id="KW-0067">ATP-binding</keyword>
<dbReference type="Pfam" id="PF01225">
    <property type="entry name" value="Mur_ligase"/>
    <property type="match status" value="1"/>
</dbReference>
<dbReference type="GO" id="GO:0047480">
    <property type="term" value="F:UDP-N-acetylmuramoyl-tripeptide-D-alanyl-D-alanine ligase activity"/>
    <property type="evidence" value="ECO:0007669"/>
    <property type="project" value="UniProtKB-UniRule"/>
</dbReference>
<dbReference type="EC" id="6.3.2.10" evidence="10 11"/>
<keyword evidence="3 10" id="KW-0132">Cell division</keyword>
<dbReference type="NCBIfam" id="TIGR01143">
    <property type="entry name" value="murF"/>
    <property type="match status" value="1"/>
</dbReference>
<dbReference type="GO" id="GO:0009252">
    <property type="term" value="P:peptidoglycan biosynthetic process"/>
    <property type="evidence" value="ECO:0007669"/>
    <property type="project" value="UniProtKB-UniRule"/>
</dbReference>
<feature type="binding site" evidence="10">
    <location>
        <begin position="110"/>
        <end position="116"/>
    </location>
    <ligand>
        <name>ATP</name>
        <dbReference type="ChEBI" id="CHEBI:30616"/>
    </ligand>
</feature>
<keyword evidence="7 10" id="KW-0573">Peptidoglycan synthesis</keyword>
<evidence type="ECO:0000256" key="3">
    <source>
        <dbReference type="ARBA" id="ARBA00022618"/>
    </source>
</evidence>
<sequence length="460" mass="48906">MKELSIEALGHILNAEIAHGNSGHLSVTGISTDSRTVKAGDCFFAIAGERFDGHDHVVDAFGRGAACAVVGRDVRAAGPVLKVEDTIVALGDLAREHRRAGGYKVVAITGSVGKTTTRQIVHHVLSGHFKAHQAQKNFNNTIGLPLTLLDAEPDDEVIVAELGANQLGEIAYLTRIAQPDVAVVTNVHPAHLAGFGDIEAIVREKTSIAQGLAEDGVFVVNGDIDILTAACRRLGRPFRTVGKSSEVDYRAEDVVYHGLRSRFRIRGTPVELPLPGPGNVDNALAAWVVCETLGLTIEQFACRIRTLPGVAMRAEPLQIGTLTVLNDCYNANPASMKNALAILAGLRPKAEGGAKRRTVFVCGHMAELGAQSEALHAELGRNIAHAGVDLLIGVGEAAKTTVAAAREASKHDLQTVCFDDTAALCDNLGRLVREYDILLVKGSRAARLESVVQELMKDYG</sequence>
<dbReference type="HAMAP" id="MF_02019">
    <property type="entry name" value="MurF"/>
    <property type="match status" value="1"/>
</dbReference>
<feature type="domain" description="Mur ligase N-terminal catalytic" evidence="12">
    <location>
        <begin position="27"/>
        <end position="97"/>
    </location>
</feature>
<evidence type="ECO:0000256" key="5">
    <source>
        <dbReference type="ARBA" id="ARBA00022840"/>
    </source>
</evidence>
<evidence type="ECO:0000313" key="16">
    <source>
        <dbReference type="Proteomes" id="UP001431776"/>
    </source>
</evidence>
<comment type="pathway">
    <text evidence="10 11">Cell wall biogenesis; peptidoglycan biosynthesis.</text>
</comment>
<feature type="domain" description="Mur ligase central" evidence="14">
    <location>
        <begin position="108"/>
        <end position="289"/>
    </location>
</feature>
<dbReference type="GO" id="GO:0071555">
    <property type="term" value="P:cell wall organization"/>
    <property type="evidence" value="ECO:0007669"/>
    <property type="project" value="UniProtKB-KW"/>
</dbReference>
<evidence type="ECO:0000256" key="7">
    <source>
        <dbReference type="ARBA" id="ARBA00022984"/>
    </source>
</evidence>
<dbReference type="PANTHER" id="PTHR43024:SF1">
    <property type="entry name" value="UDP-N-ACETYLMURAMOYL-TRIPEPTIDE--D-ALANYL-D-ALANINE LIGASE"/>
    <property type="match status" value="1"/>
</dbReference>
<keyword evidence="16" id="KW-1185">Reference proteome</keyword>
<dbReference type="Pfam" id="PF02875">
    <property type="entry name" value="Mur_ligase_C"/>
    <property type="match status" value="1"/>
</dbReference>
<accession>A0AAW6U2B3</accession>
<dbReference type="InterPro" id="IPR000713">
    <property type="entry name" value="Mur_ligase_N"/>
</dbReference>
<dbReference type="Pfam" id="PF08245">
    <property type="entry name" value="Mur_ligase_M"/>
    <property type="match status" value="1"/>
</dbReference>
<evidence type="ECO:0000259" key="12">
    <source>
        <dbReference type="Pfam" id="PF01225"/>
    </source>
</evidence>
<comment type="function">
    <text evidence="10 11">Involved in cell wall formation. Catalyzes the final step in the synthesis of UDP-N-acetylmuramoyl-pentapeptide, the precursor of murein.</text>
</comment>
<dbReference type="InterPro" id="IPR004101">
    <property type="entry name" value="Mur_ligase_C"/>
</dbReference>
<keyword evidence="6 10" id="KW-0133">Cell shape</keyword>
<keyword evidence="2 10" id="KW-0436">Ligase</keyword>
<dbReference type="GO" id="GO:0051301">
    <property type="term" value="P:cell division"/>
    <property type="evidence" value="ECO:0007669"/>
    <property type="project" value="UniProtKB-KW"/>
</dbReference>
<dbReference type="GO" id="GO:0005737">
    <property type="term" value="C:cytoplasm"/>
    <property type="evidence" value="ECO:0007669"/>
    <property type="project" value="UniProtKB-SubCell"/>
</dbReference>
<dbReference type="GO" id="GO:0008360">
    <property type="term" value="P:regulation of cell shape"/>
    <property type="evidence" value="ECO:0007669"/>
    <property type="project" value="UniProtKB-KW"/>
</dbReference>
<dbReference type="PANTHER" id="PTHR43024">
    <property type="entry name" value="UDP-N-ACETYLMURAMOYL-TRIPEPTIDE--D-ALANYL-D-ALANINE LIGASE"/>
    <property type="match status" value="1"/>
</dbReference>
<dbReference type="SUPFAM" id="SSF63418">
    <property type="entry name" value="MurE/MurF N-terminal domain"/>
    <property type="match status" value="1"/>
</dbReference>
<comment type="subcellular location">
    <subcellularLocation>
        <location evidence="10 11">Cytoplasm</location>
    </subcellularLocation>
</comment>
<protein>
    <recommendedName>
        <fullName evidence="10 11">UDP-N-acetylmuramoyl-tripeptide--D-alanyl-D-alanine ligase</fullName>
        <ecNumber evidence="10 11">6.3.2.10</ecNumber>
    </recommendedName>
    <alternativeName>
        <fullName evidence="10">D-alanyl-D-alanine-adding enzyme</fullName>
    </alternativeName>
</protein>
<dbReference type="Gene3D" id="3.90.190.20">
    <property type="entry name" value="Mur ligase, C-terminal domain"/>
    <property type="match status" value="1"/>
</dbReference>
<dbReference type="SUPFAM" id="SSF53244">
    <property type="entry name" value="MurD-like peptide ligases, peptide-binding domain"/>
    <property type="match status" value="1"/>
</dbReference>
<comment type="similarity">
    <text evidence="10">Belongs to the MurCDEF family. MurF subfamily.</text>
</comment>
<dbReference type="InterPro" id="IPR051046">
    <property type="entry name" value="MurCDEF_CellWall_CoF430Synth"/>
</dbReference>
<comment type="catalytic activity">
    <reaction evidence="10 11">
        <text>D-alanyl-D-alanine + UDP-N-acetyl-alpha-D-muramoyl-L-alanyl-gamma-D-glutamyl-meso-2,6-diaminopimelate + ATP = UDP-N-acetyl-alpha-D-muramoyl-L-alanyl-gamma-D-glutamyl-meso-2,6-diaminopimeloyl-D-alanyl-D-alanine + ADP + phosphate + H(+)</text>
        <dbReference type="Rhea" id="RHEA:28374"/>
        <dbReference type="ChEBI" id="CHEBI:15378"/>
        <dbReference type="ChEBI" id="CHEBI:30616"/>
        <dbReference type="ChEBI" id="CHEBI:43474"/>
        <dbReference type="ChEBI" id="CHEBI:57822"/>
        <dbReference type="ChEBI" id="CHEBI:61386"/>
        <dbReference type="ChEBI" id="CHEBI:83905"/>
        <dbReference type="ChEBI" id="CHEBI:456216"/>
        <dbReference type="EC" id="6.3.2.10"/>
    </reaction>
</comment>
<evidence type="ECO:0000256" key="8">
    <source>
        <dbReference type="ARBA" id="ARBA00023306"/>
    </source>
</evidence>
<evidence type="ECO:0000256" key="4">
    <source>
        <dbReference type="ARBA" id="ARBA00022741"/>
    </source>
</evidence>
<dbReference type="Gene3D" id="3.40.1190.10">
    <property type="entry name" value="Mur-like, catalytic domain"/>
    <property type="match status" value="1"/>
</dbReference>
<evidence type="ECO:0000259" key="14">
    <source>
        <dbReference type="Pfam" id="PF08245"/>
    </source>
</evidence>
<keyword evidence="8 10" id="KW-0131">Cell cycle</keyword>
<evidence type="ECO:0000256" key="9">
    <source>
        <dbReference type="ARBA" id="ARBA00023316"/>
    </source>
</evidence>
<dbReference type="Proteomes" id="UP001431776">
    <property type="component" value="Unassembled WGS sequence"/>
</dbReference>
<evidence type="ECO:0000259" key="13">
    <source>
        <dbReference type="Pfam" id="PF02875"/>
    </source>
</evidence>
<dbReference type="InterPro" id="IPR013221">
    <property type="entry name" value="Mur_ligase_cen"/>
</dbReference>
<keyword evidence="9 10" id="KW-0961">Cell wall biogenesis/degradation</keyword>
<dbReference type="InterPro" id="IPR005863">
    <property type="entry name" value="UDP-N-AcMur_synth"/>
</dbReference>
<reference evidence="15" key="1">
    <citation type="submission" date="2023-05" db="EMBL/GenBank/DDBJ databases">
        <title>Anaerotaeda fermentans gen. nov., sp. nov., a novel anaerobic planctomycete of the new family within the order Sedimentisphaerales isolated from Taman Peninsula, Russia.</title>
        <authorList>
            <person name="Khomyakova M.A."/>
            <person name="Merkel A.Y."/>
            <person name="Slobodkin A.I."/>
        </authorList>
    </citation>
    <scope>NUCLEOTIDE SEQUENCE</scope>
    <source>
        <strain evidence="15">M17dextr</strain>
    </source>
</reference>
<feature type="domain" description="Mur ligase C-terminal" evidence="13">
    <location>
        <begin position="313"/>
        <end position="444"/>
    </location>
</feature>
<gene>
    <name evidence="10 15" type="primary">murF</name>
    <name evidence="15" type="ORF">QJ522_16785</name>
</gene>
<name>A0AAW6U2B3_9BACT</name>
<dbReference type="SUPFAM" id="SSF53623">
    <property type="entry name" value="MurD-like peptide ligases, catalytic domain"/>
    <property type="match status" value="1"/>
</dbReference>
<comment type="caution">
    <text evidence="15">The sequence shown here is derived from an EMBL/GenBank/DDBJ whole genome shotgun (WGS) entry which is preliminary data.</text>
</comment>
<organism evidence="15 16">
    <name type="scientific">Anaerobaca lacustris</name>
    <dbReference type="NCBI Taxonomy" id="3044600"/>
    <lineage>
        <taxon>Bacteria</taxon>
        <taxon>Pseudomonadati</taxon>
        <taxon>Planctomycetota</taxon>
        <taxon>Phycisphaerae</taxon>
        <taxon>Sedimentisphaerales</taxon>
        <taxon>Anaerobacaceae</taxon>
        <taxon>Anaerobaca</taxon>
    </lineage>
</organism>
<dbReference type="InterPro" id="IPR036565">
    <property type="entry name" value="Mur-like_cat_sf"/>
</dbReference>
<evidence type="ECO:0000256" key="2">
    <source>
        <dbReference type="ARBA" id="ARBA00022598"/>
    </source>
</evidence>
<dbReference type="EMBL" id="JASCXX010000023">
    <property type="protein sequence ID" value="MDI6450717.1"/>
    <property type="molecule type" value="Genomic_DNA"/>
</dbReference>
<dbReference type="InterPro" id="IPR035911">
    <property type="entry name" value="MurE/MurF_N"/>
</dbReference>
<evidence type="ECO:0000256" key="10">
    <source>
        <dbReference type="HAMAP-Rule" id="MF_02019"/>
    </source>
</evidence>
<dbReference type="GO" id="GO:0005524">
    <property type="term" value="F:ATP binding"/>
    <property type="evidence" value="ECO:0007669"/>
    <property type="project" value="UniProtKB-UniRule"/>
</dbReference>